<name>A0A7J0FIR6_9ERIC</name>
<evidence type="ECO:0000313" key="1">
    <source>
        <dbReference type="EMBL" id="GFY98580.1"/>
    </source>
</evidence>
<dbReference type="AlphaFoldDB" id="A0A7J0FIR6"/>
<sequence length="171" mass="19502">MSLKPNYHGSHLKASLTPNRNLAIFRKIAFQVRECRGPRRRRLKSNRNSELLEDVNERLVKEERHFVRLNSGRIQERGGDERDEAREENIVYQRECVSTEDGGVISLDWPANLDFTEERGLDTTLLIIPGTAEGSMDKNIRSFVCESLMRGYFPVVVNPRGCAGSPLTTAR</sequence>
<protein>
    <submittedName>
        <fullName evidence="1">Alpha/beta-Hydrolases superfamily protein</fullName>
    </submittedName>
</protein>
<dbReference type="EMBL" id="BJWL01000012">
    <property type="protein sequence ID" value="GFY98580.1"/>
    <property type="molecule type" value="Genomic_DNA"/>
</dbReference>
<accession>A0A7J0FIR6</accession>
<gene>
    <name evidence="1" type="ORF">Acr_12g0011210</name>
</gene>
<organism evidence="1 2">
    <name type="scientific">Actinidia rufa</name>
    <dbReference type="NCBI Taxonomy" id="165716"/>
    <lineage>
        <taxon>Eukaryota</taxon>
        <taxon>Viridiplantae</taxon>
        <taxon>Streptophyta</taxon>
        <taxon>Embryophyta</taxon>
        <taxon>Tracheophyta</taxon>
        <taxon>Spermatophyta</taxon>
        <taxon>Magnoliopsida</taxon>
        <taxon>eudicotyledons</taxon>
        <taxon>Gunneridae</taxon>
        <taxon>Pentapetalae</taxon>
        <taxon>asterids</taxon>
        <taxon>Ericales</taxon>
        <taxon>Actinidiaceae</taxon>
        <taxon>Actinidia</taxon>
    </lineage>
</organism>
<dbReference type="OrthoDB" id="5954035at2759"/>
<dbReference type="GO" id="GO:0047372">
    <property type="term" value="F:monoacylglycerol lipase activity"/>
    <property type="evidence" value="ECO:0007669"/>
    <property type="project" value="TreeGrafter"/>
</dbReference>
<dbReference type="GO" id="GO:0034338">
    <property type="term" value="F:short-chain carboxylesterase activity"/>
    <property type="evidence" value="ECO:0007669"/>
    <property type="project" value="TreeGrafter"/>
</dbReference>
<comment type="caution">
    <text evidence="1">The sequence shown here is derived from an EMBL/GenBank/DDBJ whole genome shotgun (WGS) entry which is preliminary data.</text>
</comment>
<reference evidence="1 2" key="1">
    <citation type="submission" date="2019-07" db="EMBL/GenBank/DDBJ databases">
        <title>De Novo Assembly of kiwifruit Actinidia rufa.</title>
        <authorList>
            <person name="Sugita-Konishi S."/>
            <person name="Sato K."/>
            <person name="Mori E."/>
            <person name="Abe Y."/>
            <person name="Kisaki G."/>
            <person name="Hamano K."/>
            <person name="Suezawa K."/>
            <person name="Otani M."/>
            <person name="Fukuda T."/>
            <person name="Manabe T."/>
            <person name="Gomi K."/>
            <person name="Tabuchi M."/>
            <person name="Akimitsu K."/>
            <person name="Kataoka I."/>
        </authorList>
    </citation>
    <scope>NUCLEOTIDE SEQUENCE [LARGE SCALE GENOMIC DNA]</scope>
    <source>
        <strain evidence="2">cv. Fuchu</strain>
    </source>
</reference>
<dbReference type="PANTHER" id="PTHR10794:SF92">
    <property type="entry name" value="EMBRYOGENESIS-ASSOCIATED PROTEIN EMB8"/>
    <property type="match status" value="1"/>
</dbReference>
<dbReference type="InterPro" id="IPR050960">
    <property type="entry name" value="AB_hydrolase_4_sf"/>
</dbReference>
<keyword evidence="2" id="KW-1185">Reference proteome</keyword>
<proteinExistence type="predicted"/>
<dbReference type="PANTHER" id="PTHR10794">
    <property type="entry name" value="ABHYDROLASE DOMAIN-CONTAINING PROTEIN"/>
    <property type="match status" value="1"/>
</dbReference>
<dbReference type="Proteomes" id="UP000585474">
    <property type="component" value="Unassembled WGS sequence"/>
</dbReference>
<keyword evidence="1" id="KW-0378">Hydrolase</keyword>
<evidence type="ECO:0000313" key="2">
    <source>
        <dbReference type="Proteomes" id="UP000585474"/>
    </source>
</evidence>